<comment type="caution">
    <text evidence="2">The sequence shown here is derived from an EMBL/GenBank/DDBJ whole genome shotgun (WGS) entry which is preliminary data.</text>
</comment>
<gene>
    <name evidence="2" type="ORF">ACFQ2F_07790</name>
</gene>
<proteinExistence type="predicted"/>
<name>A0ABW3J986_9HYPH</name>
<keyword evidence="3" id="KW-1185">Reference proteome</keyword>
<evidence type="ECO:0000313" key="3">
    <source>
        <dbReference type="Proteomes" id="UP001597102"/>
    </source>
</evidence>
<dbReference type="Proteomes" id="UP001597102">
    <property type="component" value="Unassembled WGS sequence"/>
</dbReference>
<keyword evidence="1" id="KW-0472">Membrane</keyword>
<evidence type="ECO:0000313" key="2">
    <source>
        <dbReference type="EMBL" id="MFD0987000.1"/>
    </source>
</evidence>
<accession>A0ABW3J986</accession>
<evidence type="ECO:0000256" key="1">
    <source>
        <dbReference type="SAM" id="Phobius"/>
    </source>
</evidence>
<feature type="transmembrane region" description="Helical" evidence="1">
    <location>
        <begin position="7"/>
        <end position="29"/>
    </location>
</feature>
<dbReference type="InterPro" id="IPR053803">
    <property type="entry name" value="DUF6949"/>
</dbReference>
<keyword evidence="1" id="KW-1133">Transmembrane helix</keyword>
<organism evidence="2 3">
    <name type="scientific">Methyloligella solikamskensis</name>
    <dbReference type="NCBI Taxonomy" id="1177756"/>
    <lineage>
        <taxon>Bacteria</taxon>
        <taxon>Pseudomonadati</taxon>
        <taxon>Pseudomonadota</taxon>
        <taxon>Alphaproteobacteria</taxon>
        <taxon>Hyphomicrobiales</taxon>
        <taxon>Hyphomicrobiaceae</taxon>
        <taxon>Methyloligella</taxon>
    </lineage>
</organism>
<protein>
    <submittedName>
        <fullName evidence="2">DUF6949 family protein</fullName>
    </submittedName>
</protein>
<dbReference type="Pfam" id="PF22258">
    <property type="entry name" value="DUF6949"/>
    <property type="match status" value="1"/>
</dbReference>
<keyword evidence="1" id="KW-0812">Transmembrane</keyword>
<sequence length="103" mass="10937">MSTLGVNLYIMAVGFVTAGIISSFVQLVSGKPARFELAPETLVGSIGGVMLGLTAGPAILMRNAWRGMRIEARPPFWFVLSLMIAGVWSLFSGAIVLVVLINV</sequence>
<dbReference type="RefSeq" id="WP_379088176.1">
    <property type="nucleotide sequence ID" value="NZ_JBHTJO010000001.1"/>
</dbReference>
<feature type="transmembrane region" description="Helical" evidence="1">
    <location>
        <begin position="76"/>
        <end position="101"/>
    </location>
</feature>
<feature type="transmembrane region" description="Helical" evidence="1">
    <location>
        <begin position="41"/>
        <end position="64"/>
    </location>
</feature>
<dbReference type="EMBL" id="JBHTJO010000001">
    <property type="protein sequence ID" value="MFD0987000.1"/>
    <property type="molecule type" value="Genomic_DNA"/>
</dbReference>
<reference evidence="3" key="1">
    <citation type="journal article" date="2019" name="Int. J. Syst. Evol. Microbiol.">
        <title>The Global Catalogue of Microorganisms (GCM) 10K type strain sequencing project: providing services to taxonomists for standard genome sequencing and annotation.</title>
        <authorList>
            <consortium name="The Broad Institute Genomics Platform"/>
            <consortium name="The Broad Institute Genome Sequencing Center for Infectious Disease"/>
            <person name="Wu L."/>
            <person name="Ma J."/>
        </authorList>
    </citation>
    <scope>NUCLEOTIDE SEQUENCE [LARGE SCALE GENOMIC DNA]</scope>
    <source>
        <strain evidence="3">CCUG 61697</strain>
    </source>
</reference>